<feature type="compositionally biased region" description="Basic and acidic residues" evidence="1">
    <location>
        <begin position="239"/>
        <end position="248"/>
    </location>
</feature>
<comment type="caution">
    <text evidence="2">The sequence shown here is derived from an EMBL/GenBank/DDBJ whole genome shotgun (WGS) entry which is preliminary data.</text>
</comment>
<proteinExistence type="predicted"/>
<feature type="region of interest" description="Disordered" evidence="1">
    <location>
        <begin position="185"/>
        <end position="254"/>
    </location>
</feature>
<organism evidence="2 3">
    <name type="scientific">Tetraparma gracilis</name>
    <dbReference type="NCBI Taxonomy" id="2962635"/>
    <lineage>
        <taxon>Eukaryota</taxon>
        <taxon>Sar</taxon>
        <taxon>Stramenopiles</taxon>
        <taxon>Ochrophyta</taxon>
        <taxon>Bolidophyceae</taxon>
        <taxon>Parmales</taxon>
        <taxon>Triparmaceae</taxon>
        <taxon>Tetraparma</taxon>
    </lineage>
</organism>
<evidence type="ECO:0000256" key="1">
    <source>
        <dbReference type="SAM" id="MobiDB-lite"/>
    </source>
</evidence>
<keyword evidence="3" id="KW-1185">Reference proteome</keyword>
<feature type="region of interest" description="Disordered" evidence="1">
    <location>
        <begin position="12"/>
        <end position="63"/>
    </location>
</feature>
<evidence type="ECO:0000313" key="2">
    <source>
        <dbReference type="EMBL" id="GMI30257.1"/>
    </source>
</evidence>
<dbReference type="Proteomes" id="UP001165060">
    <property type="component" value="Unassembled WGS sequence"/>
</dbReference>
<protein>
    <submittedName>
        <fullName evidence="2">Uncharacterized protein</fullName>
    </submittedName>
</protein>
<feature type="compositionally biased region" description="Acidic residues" evidence="1">
    <location>
        <begin position="198"/>
        <end position="217"/>
    </location>
</feature>
<name>A0ABQ6MQP9_9STRA</name>
<feature type="compositionally biased region" description="Acidic residues" evidence="1">
    <location>
        <begin position="19"/>
        <end position="50"/>
    </location>
</feature>
<evidence type="ECO:0000313" key="3">
    <source>
        <dbReference type="Proteomes" id="UP001165060"/>
    </source>
</evidence>
<accession>A0ABQ6MQP9</accession>
<feature type="compositionally biased region" description="Low complexity" evidence="1">
    <location>
        <begin position="229"/>
        <end position="238"/>
    </location>
</feature>
<sequence>MPTDEERAAIMAEYMAGADNDEEPEEDVDALEDDESDGGEFGDEEEEEEPQPNTILKGGLSTFQDKDGKDNLLYSGTWSFVGDEESGGKFKMSSPLSAPFDYTAPAASYPFEGYFIIKNDDGSKAKVPETSVIMNITPVPGKEGKRWTIKASGANQFGTFNLEGEYRVKKGQEAENKLHCEKKYEAKAGGGGGGGESDSADEDFDDEEEVQGPDEDAGLSVEELRAKYAKAGEAAEGEPAAKKQKKEEEEVEDF</sequence>
<gene>
    <name evidence="2" type="ORF">TeGR_g8658</name>
</gene>
<reference evidence="2 3" key="1">
    <citation type="journal article" date="2023" name="Commun. Biol.">
        <title>Genome analysis of Parmales, the sister group of diatoms, reveals the evolutionary specialization of diatoms from phago-mixotrophs to photoautotrophs.</title>
        <authorList>
            <person name="Ban H."/>
            <person name="Sato S."/>
            <person name="Yoshikawa S."/>
            <person name="Yamada K."/>
            <person name="Nakamura Y."/>
            <person name="Ichinomiya M."/>
            <person name="Sato N."/>
            <person name="Blanc-Mathieu R."/>
            <person name="Endo H."/>
            <person name="Kuwata A."/>
            <person name="Ogata H."/>
        </authorList>
    </citation>
    <scope>NUCLEOTIDE SEQUENCE [LARGE SCALE GENOMIC DNA]</scope>
</reference>
<dbReference type="EMBL" id="BRYB01004392">
    <property type="protein sequence ID" value="GMI30257.1"/>
    <property type="molecule type" value="Genomic_DNA"/>
</dbReference>